<evidence type="ECO:0000313" key="2">
    <source>
        <dbReference type="Proteomes" id="UP000249547"/>
    </source>
</evidence>
<name>A0A327QB63_9BACT</name>
<protein>
    <submittedName>
        <fullName evidence="1">Uncharacterized protein</fullName>
    </submittedName>
</protein>
<dbReference type="Proteomes" id="UP000249547">
    <property type="component" value="Unassembled WGS sequence"/>
</dbReference>
<sequence length="61" mass="7219">MQMTKPVIIRDYIEDGVLYYVTEDGKIYVAATFDHYWNSKPKLKVKRRGYKSRNSTKMTIA</sequence>
<comment type="caution">
    <text evidence="1">The sequence shown here is derived from an EMBL/GenBank/DDBJ whole genome shotgun (WGS) entry which is preliminary data.</text>
</comment>
<gene>
    <name evidence="1" type="ORF">LX64_04149</name>
</gene>
<keyword evidence="2" id="KW-1185">Reference proteome</keyword>
<organism evidence="1 2">
    <name type="scientific">Chitinophaga skermanii</name>
    <dbReference type="NCBI Taxonomy" id="331697"/>
    <lineage>
        <taxon>Bacteria</taxon>
        <taxon>Pseudomonadati</taxon>
        <taxon>Bacteroidota</taxon>
        <taxon>Chitinophagia</taxon>
        <taxon>Chitinophagales</taxon>
        <taxon>Chitinophagaceae</taxon>
        <taxon>Chitinophaga</taxon>
    </lineage>
</organism>
<accession>A0A327QB63</accession>
<evidence type="ECO:0000313" key="1">
    <source>
        <dbReference type="EMBL" id="RAJ00443.1"/>
    </source>
</evidence>
<proteinExistence type="predicted"/>
<dbReference type="AlphaFoldDB" id="A0A327QB63"/>
<dbReference type="RefSeq" id="WP_111599557.1">
    <property type="nucleotide sequence ID" value="NZ_QLLL01000008.1"/>
</dbReference>
<reference evidence="1 2" key="1">
    <citation type="submission" date="2018-06" db="EMBL/GenBank/DDBJ databases">
        <title>Genomic Encyclopedia of Archaeal and Bacterial Type Strains, Phase II (KMG-II): from individual species to whole genera.</title>
        <authorList>
            <person name="Goeker M."/>
        </authorList>
    </citation>
    <scope>NUCLEOTIDE SEQUENCE [LARGE SCALE GENOMIC DNA]</scope>
    <source>
        <strain evidence="1 2">DSM 23857</strain>
    </source>
</reference>
<dbReference type="EMBL" id="QLLL01000008">
    <property type="protein sequence ID" value="RAJ00443.1"/>
    <property type="molecule type" value="Genomic_DNA"/>
</dbReference>